<dbReference type="PANTHER" id="PTHR42840:SF5">
    <property type="entry name" value="NAD(P)-BINDING ROSSMANN-FOLD SUPERFAMILY PROTEIN"/>
    <property type="match status" value="1"/>
</dbReference>
<dbReference type="InterPro" id="IPR055170">
    <property type="entry name" value="GFO_IDH_MocA-like_dom"/>
</dbReference>
<dbReference type="Pfam" id="PF01408">
    <property type="entry name" value="GFO_IDH_MocA"/>
    <property type="match status" value="1"/>
</dbReference>
<keyword evidence="4" id="KW-1185">Reference proteome</keyword>
<feature type="domain" description="GFO/IDH/MocA-like oxidoreductase" evidence="2">
    <location>
        <begin position="135"/>
        <end position="258"/>
    </location>
</feature>
<dbReference type="InterPro" id="IPR036291">
    <property type="entry name" value="NAD(P)-bd_dom_sf"/>
</dbReference>
<dbReference type="GO" id="GO:0006740">
    <property type="term" value="P:NADPH regeneration"/>
    <property type="evidence" value="ECO:0007669"/>
    <property type="project" value="TreeGrafter"/>
</dbReference>
<reference evidence="3 4" key="1">
    <citation type="submission" date="2020-08" db="EMBL/GenBank/DDBJ databases">
        <title>Genomic Encyclopedia of Type Strains, Phase IV (KMG-IV): sequencing the most valuable type-strain genomes for metagenomic binning, comparative biology and taxonomic classification.</title>
        <authorList>
            <person name="Goeker M."/>
        </authorList>
    </citation>
    <scope>NUCLEOTIDE SEQUENCE [LARGE SCALE GENOMIC DNA]</scope>
    <source>
        <strain evidence="3 4">DSM 18233</strain>
    </source>
</reference>
<dbReference type="PANTHER" id="PTHR42840">
    <property type="entry name" value="NAD(P)-BINDING ROSSMANN-FOLD SUPERFAMILY PROTEIN-RELATED"/>
    <property type="match status" value="1"/>
</dbReference>
<gene>
    <name evidence="3" type="ORF">HNQ50_003429</name>
</gene>
<evidence type="ECO:0000313" key="3">
    <source>
        <dbReference type="EMBL" id="MBB5192685.1"/>
    </source>
</evidence>
<comment type="caution">
    <text evidence="3">The sequence shown here is derived from an EMBL/GenBank/DDBJ whole genome shotgun (WGS) entry which is preliminary data.</text>
</comment>
<evidence type="ECO:0000259" key="2">
    <source>
        <dbReference type="Pfam" id="PF22725"/>
    </source>
</evidence>
<dbReference type="AlphaFoldDB" id="A0A840RH84"/>
<feature type="domain" description="Gfo/Idh/MocA-like oxidoreductase N-terminal" evidence="1">
    <location>
        <begin position="6"/>
        <end position="122"/>
    </location>
</feature>
<dbReference type="Gene3D" id="3.30.360.10">
    <property type="entry name" value="Dihydrodipicolinate Reductase, domain 2"/>
    <property type="match status" value="1"/>
</dbReference>
<dbReference type="Proteomes" id="UP000543030">
    <property type="component" value="Unassembled WGS sequence"/>
</dbReference>
<proteinExistence type="predicted"/>
<dbReference type="InterPro" id="IPR000683">
    <property type="entry name" value="Gfo/Idh/MocA-like_OxRdtase_N"/>
</dbReference>
<accession>A0A840RH84</accession>
<dbReference type="GO" id="GO:0000166">
    <property type="term" value="F:nucleotide binding"/>
    <property type="evidence" value="ECO:0007669"/>
    <property type="project" value="InterPro"/>
</dbReference>
<dbReference type="GO" id="GO:0005737">
    <property type="term" value="C:cytoplasm"/>
    <property type="evidence" value="ECO:0007669"/>
    <property type="project" value="TreeGrafter"/>
</dbReference>
<evidence type="ECO:0000313" key="4">
    <source>
        <dbReference type="Proteomes" id="UP000543030"/>
    </source>
</evidence>
<dbReference type="Pfam" id="PF22725">
    <property type="entry name" value="GFO_IDH_MocA_C3"/>
    <property type="match status" value="1"/>
</dbReference>
<dbReference type="EMBL" id="JACHHN010000007">
    <property type="protein sequence ID" value="MBB5192685.1"/>
    <property type="molecule type" value="Genomic_DNA"/>
</dbReference>
<dbReference type="GO" id="GO:0016491">
    <property type="term" value="F:oxidoreductase activity"/>
    <property type="evidence" value="ECO:0007669"/>
    <property type="project" value="TreeGrafter"/>
</dbReference>
<dbReference type="SUPFAM" id="SSF51735">
    <property type="entry name" value="NAD(P)-binding Rossmann-fold domains"/>
    <property type="match status" value="1"/>
</dbReference>
<dbReference type="Gene3D" id="3.40.50.720">
    <property type="entry name" value="NAD(P)-binding Rossmann-like Domain"/>
    <property type="match status" value="1"/>
</dbReference>
<organism evidence="3 4">
    <name type="scientific">Silvimonas terrae</name>
    <dbReference type="NCBI Taxonomy" id="300266"/>
    <lineage>
        <taxon>Bacteria</taxon>
        <taxon>Pseudomonadati</taxon>
        <taxon>Pseudomonadota</taxon>
        <taxon>Betaproteobacteria</taxon>
        <taxon>Neisseriales</taxon>
        <taxon>Chitinibacteraceae</taxon>
        <taxon>Silvimonas</taxon>
    </lineage>
</organism>
<evidence type="ECO:0000259" key="1">
    <source>
        <dbReference type="Pfam" id="PF01408"/>
    </source>
</evidence>
<dbReference type="RefSeq" id="WP_184102352.1">
    <property type="nucleotide sequence ID" value="NZ_JACHHN010000007.1"/>
</dbReference>
<name>A0A840RH84_9NEIS</name>
<dbReference type="SUPFAM" id="SSF55347">
    <property type="entry name" value="Glyceraldehyde-3-phosphate dehydrogenase-like, C-terminal domain"/>
    <property type="match status" value="1"/>
</dbReference>
<protein>
    <submittedName>
        <fullName evidence="3">Putative dehydrogenase</fullName>
    </submittedName>
</protein>
<sequence length="330" mass="35858">MTHPVKLGLIGCGVAARELHWPALQAVAEEVELVAVCNRTAQKAQHFSAMAGGVDWYVGWDELLARPDIEAVDIVLPATENLAATRAALKAGKHVLVEKPLAPTAEQALAMLDLARSWPDRVTMVAENFRYAAAFERIRNWLDSGEAGRPYALNWNAMMLMHEDNRYIASGWRSSDAFPGGLVLDAGVHYMAVVRDLLGEITRATASPSQVNPHLGRYDGAAFTLNTASGATANINLYFSAAAHSEWRLVLLAEKGSATYDGRTLVLSDAGGRTREWRRDDDDGYASELRAFARAIRGGKPVASSFAAGWRDMLPIVRAMATPGQWVDLG</sequence>